<keyword evidence="2" id="KW-0813">Transport</keyword>
<reference evidence="11" key="1">
    <citation type="submission" date="2017-06" db="EMBL/GenBank/DDBJ databases">
        <title>Herbaspirillum phytohormonus sp. nov., isolated from the root nodule of Robinia pseudoacacia in lead-zinc mine.</title>
        <authorList>
            <person name="Fan M."/>
            <person name="Lin Y."/>
        </authorList>
    </citation>
    <scope>NUCLEOTIDE SEQUENCE [LARGE SCALE GENOMIC DNA]</scope>
    <source>
        <strain evidence="11">SC-089</strain>
    </source>
</reference>
<accession>A0A225MKM0</accession>
<dbReference type="Pfam" id="PF02653">
    <property type="entry name" value="BPD_transp_2"/>
    <property type="match status" value="1"/>
</dbReference>
<evidence type="ECO:0000256" key="6">
    <source>
        <dbReference type="ARBA" id="ARBA00022989"/>
    </source>
</evidence>
<evidence type="ECO:0000256" key="1">
    <source>
        <dbReference type="ARBA" id="ARBA00004651"/>
    </source>
</evidence>
<dbReference type="InterPro" id="IPR052157">
    <property type="entry name" value="BCAA_transport_permease"/>
</dbReference>
<dbReference type="RefSeq" id="WP_088602881.1">
    <property type="nucleotide sequence ID" value="NZ_NJIH01000004.1"/>
</dbReference>
<keyword evidence="11" id="KW-1185">Reference proteome</keyword>
<evidence type="ECO:0000256" key="4">
    <source>
        <dbReference type="ARBA" id="ARBA00022692"/>
    </source>
</evidence>
<evidence type="ECO:0000256" key="9">
    <source>
        <dbReference type="SAM" id="Phobius"/>
    </source>
</evidence>
<feature type="transmembrane region" description="Helical" evidence="9">
    <location>
        <begin position="142"/>
        <end position="161"/>
    </location>
</feature>
<proteinExistence type="inferred from homology"/>
<evidence type="ECO:0000256" key="8">
    <source>
        <dbReference type="ARBA" id="ARBA00037998"/>
    </source>
</evidence>
<dbReference type="OrthoDB" id="9807115at2"/>
<feature type="transmembrane region" description="Helical" evidence="9">
    <location>
        <begin position="92"/>
        <end position="115"/>
    </location>
</feature>
<dbReference type="AlphaFoldDB" id="A0A225MKM0"/>
<comment type="similarity">
    <text evidence="8">Belongs to the binding-protein-dependent transport system permease family. LivHM subfamily.</text>
</comment>
<organism evidence="10 11">
    <name type="scientific">Candidimonas nitroreducens</name>
    <dbReference type="NCBI Taxonomy" id="683354"/>
    <lineage>
        <taxon>Bacteria</taxon>
        <taxon>Pseudomonadati</taxon>
        <taxon>Pseudomonadota</taxon>
        <taxon>Betaproteobacteria</taxon>
        <taxon>Burkholderiales</taxon>
        <taxon>Alcaligenaceae</taxon>
        <taxon>Candidimonas</taxon>
    </lineage>
</organism>
<feature type="transmembrane region" description="Helical" evidence="9">
    <location>
        <begin position="225"/>
        <end position="251"/>
    </location>
</feature>
<name>A0A225MKM0_9BURK</name>
<dbReference type="EMBL" id="NJIH01000004">
    <property type="protein sequence ID" value="OWT61794.1"/>
    <property type="molecule type" value="Genomic_DNA"/>
</dbReference>
<dbReference type="PANTHER" id="PTHR11795:SF442">
    <property type="entry name" value="ABC TRANSPORTER ATP-BINDING PROTEIN"/>
    <property type="match status" value="1"/>
</dbReference>
<gene>
    <name evidence="10" type="ORF">CEY11_08110</name>
</gene>
<sequence length="305" mass="32414">MDWSLFFMQMLNGVQLGMLLFLLAAGLTLVFGIMNFVNLSHGSFYMLGAYFAATALRYVHSFLLAGVIGIGGGMLAALLTERLALRKLYDKNHLVQVLGTFGLLLFFNEAARMVWGSQPVFTSLPSWADGSLAFGGLSYSSYRLLIIVAGLLVALVIYLLIHRTRVGMLVRASSTHAEIVAALGVNARLVNTLLFCVGAGLAALAGWLVGPIVSVQSGMGDSVLILALVVIVIGGIGSIRGALYAALLVGMVDTMGRAYMSQMLGGIFQRNVADAAGPALASMLIYLFMAVMLAIKPDGLFPVKR</sequence>
<evidence type="ECO:0000313" key="10">
    <source>
        <dbReference type="EMBL" id="OWT61794.1"/>
    </source>
</evidence>
<evidence type="ECO:0000256" key="5">
    <source>
        <dbReference type="ARBA" id="ARBA00022970"/>
    </source>
</evidence>
<dbReference type="GO" id="GO:0022857">
    <property type="term" value="F:transmembrane transporter activity"/>
    <property type="evidence" value="ECO:0007669"/>
    <property type="project" value="InterPro"/>
</dbReference>
<evidence type="ECO:0000313" key="11">
    <source>
        <dbReference type="Proteomes" id="UP000214603"/>
    </source>
</evidence>
<feature type="transmembrane region" description="Helical" evidence="9">
    <location>
        <begin position="272"/>
        <end position="295"/>
    </location>
</feature>
<keyword evidence="5" id="KW-0029">Amino-acid transport</keyword>
<keyword evidence="7 9" id="KW-0472">Membrane</keyword>
<dbReference type="InterPro" id="IPR001851">
    <property type="entry name" value="ABC_transp_permease"/>
</dbReference>
<dbReference type="PANTHER" id="PTHR11795">
    <property type="entry name" value="BRANCHED-CHAIN AMINO ACID TRANSPORT SYSTEM PERMEASE PROTEIN LIVH"/>
    <property type="match status" value="1"/>
</dbReference>
<dbReference type="CDD" id="cd06582">
    <property type="entry name" value="TM_PBP1_LivH_like"/>
    <property type="match status" value="1"/>
</dbReference>
<evidence type="ECO:0000256" key="7">
    <source>
        <dbReference type="ARBA" id="ARBA00023136"/>
    </source>
</evidence>
<keyword evidence="3" id="KW-1003">Cell membrane</keyword>
<dbReference type="Proteomes" id="UP000214603">
    <property type="component" value="Unassembled WGS sequence"/>
</dbReference>
<comment type="subcellular location">
    <subcellularLocation>
        <location evidence="1">Cell membrane</location>
        <topology evidence="1">Multi-pass membrane protein</topology>
    </subcellularLocation>
</comment>
<feature type="transmembrane region" description="Helical" evidence="9">
    <location>
        <begin position="58"/>
        <end position="80"/>
    </location>
</feature>
<protein>
    <submittedName>
        <fullName evidence="10">Branched-chain amino acid ABC transporter permease</fullName>
    </submittedName>
</protein>
<dbReference type="GO" id="GO:0005886">
    <property type="term" value="C:plasma membrane"/>
    <property type="evidence" value="ECO:0007669"/>
    <property type="project" value="UniProtKB-SubCell"/>
</dbReference>
<dbReference type="GO" id="GO:0006865">
    <property type="term" value="P:amino acid transport"/>
    <property type="evidence" value="ECO:0007669"/>
    <property type="project" value="UniProtKB-KW"/>
</dbReference>
<comment type="caution">
    <text evidence="10">The sequence shown here is derived from an EMBL/GenBank/DDBJ whole genome shotgun (WGS) entry which is preliminary data.</text>
</comment>
<keyword evidence="6 9" id="KW-1133">Transmembrane helix</keyword>
<evidence type="ECO:0000256" key="2">
    <source>
        <dbReference type="ARBA" id="ARBA00022448"/>
    </source>
</evidence>
<evidence type="ECO:0000256" key="3">
    <source>
        <dbReference type="ARBA" id="ARBA00022475"/>
    </source>
</evidence>
<keyword evidence="4 9" id="KW-0812">Transmembrane</keyword>
<feature type="transmembrane region" description="Helical" evidence="9">
    <location>
        <begin position="193"/>
        <end position="213"/>
    </location>
</feature>